<organism evidence="3 4">
    <name type="scientific">Tritrichomonas musculus</name>
    <dbReference type="NCBI Taxonomy" id="1915356"/>
    <lineage>
        <taxon>Eukaryota</taxon>
        <taxon>Metamonada</taxon>
        <taxon>Parabasalia</taxon>
        <taxon>Tritrichomonadida</taxon>
        <taxon>Tritrichomonadidae</taxon>
        <taxon>Tritrichomonas</taxon>
    </lineage>
</organism>
<reference evidence="3 4" key="1">
    <citation type="submission" date="2024-04" db="EMBL/GenBank/DDBJ databases">
        <title>Tritrichomonas musculus Genome.</title>
        <authorList>
            <person name="Alves-Ferreira E."/>
            <person name="Grigg M."/>
            <person name="Lorenzi H."/>
            <person name="Galac M."/>
        </authorList>
    </citation>
    <scope>NUCLEOTIDE SEQUENCE [LARGE SCALE GENOMIC DNA]</scope>
    <source>
        <strain evidence="3 4">EAF2021</strain>
    </source>
</reference>
<name>A0ABR2H1Q2_9EUKA</name>
<feature type="compositionally biased region" description="Acidic residues" evidence="1">
    <location>
        <begin position="522"/>
        <end position="542"/>
    </location>
</feature>
<sequence length="668" mass="77254">MKSKKKQIDAKNLTYIGITTYPKLEQGTIHRFRKYRSSDNRYYVICDETLYNEDGILCQCNMEFKREDNFTSWLVNNTHICKAGKPVITNNLHNYAIKDNGKDGLDRITEGYLYTQMALFTGMKNLPLDLLCSEQFHQLAIDFITYGLEIAGDRRAEEKAHQSFNKINREKLRHIMTSEAFKRHRSILNQFSQVPFCCVAMDEGKTSGHMNLHFVLECPQTTLKSYPFNIVRMKGGNTDCYLEAIPKGLLPLSIVNINIGSVVIDGNTAQKKAWKSTSLILNTSISHISRIIVVPCLCHRTHNAYKRIAKNNFELSQIVNELHSLSKLCIEKQKDIGSICPQHMDTRWANDYDIVKFVIDHKDKIFRIKPNMSIEKFIDLEKVLKVFKCLISRFENPKTLFSSAFLILERAIGCLYELAAKLKVPFGRDLAESLSKYTLEAKDGGIWSLGYVFTPQGREDFRKRAIEQRNPREDTYMHYFNLENYPQFDDEIDVSLIQLPEEEEVIMTSTGELVENENLPSNDDDSNSSDQEETESDDDEDFIPADVALFNKNHLDSAKECLITLLKRRKMTTSEQTYTINAFNRYIDSIEDPYKKYWLNESNYSWLQIRNSDKEMNHAADIAMRLLGSALSEASCERAISKQRLIHTNRRLRSNEDLLDARRILQSI</sequence>
<protein>
    <submittedName>
        <fullName evidence="3">Uncharacterized protein</fullName>
    </submittedName>
</protein>
<evidence type="ECO:0000256" key="1">
    <source>
        <dbReference type="SAM" id="MobiDB-lite"/>
    </source>
</evidence>
<evidence type="ECO:0000313" key="2">
    <source>
        <dbReference type="EMBL" id="KAK8835807.1"/>
    </source>
</evidence>
<dbReference type="EMBL" id="JAPFFF010000048">
    <property type="protein sequence ID" value="KAK8840130.1"/>
    <property type="molecule type" value="Genomic_DNA"/>
</dbReference>
<dbReference type="EMBL" id="JAPFFF010000074">
    <property type="protein sequence ID" value="KAK8835807.1"/>
    <property type="molecule type" value="Genomic_DNA"/>
</dbReference>
<feature type="region of interest" description="Disordered" evidence="1">
    <location>
        <begin position="512"/>
        <end position="542"/>
    </location>
</feature>
<dbReference type="SUPFAM" id="SSF53098">
    <property type="entry name" value="Ribonuclease H-like"/>
    <property type="match status" value="1"/>
</dbReference>
<dbReference type="Proteomes" id="UP001470230">
    <property type="component" value="Unassembled WGS sequence"/>
</dbReference>
<proteinExistence type="predicted"/>
<dbReference type="InterPro" id="IPR012337">
    <property type="entry name" value="RNaseH-like_sf"/>
</dbReference>
<evidence type="ECO:0000313" key="3">
    <source>
        <dbReference type="EMBL" id="KAK8840130.1"/>
    </source>
</evidence>
<gene>
    <name evidence="3" type="ORF">M9Y10_031068</name>
    <name evidence="2" type="ORF">M9Y10_040495</name>
</gene>
<accession>A0ABR2H1Q2</accession>
<evidence type="ECO:0000313" key="4">
    <source>
        <dbReference type="Proteomes" id="UP001470230"/>
    </source>
</evidence>
<keyword evidence="4" id="KW-1185">Reference proteome</keyword>
<comment type="caution">
    <text evidence="3">The sequence shown here is derived from an EMBL/GenBank/DDBJ whole genome shotgun (WGS) entry which is preliminary data.</text>
</comment>